<evidence type="ECO:0000259" key="3">
    <source>
        <dbReference type="SMART" id="SM00093"/>
    </source>
</evidence>
<dbReference type="SUPFAM" id="SSF56574">
    <property type="entry name" value="Serpins"/>
    <property type="match status" value="1"/>
</dbReference>
<dbReference type="PANTHER" id="PTHR11461:SF211">
    <property type="entry name" value="GH10112P-RELATED"/>
    <property type="match status" value="1"/>
</dbReference>
<dbReference type="InterPro" id="IPR042185">
    <property type="entry name" value="Serpin_sf_2"/>
</dbReference>
<dbReference type="AlphaFoldDB" id="A0A8X6WNZ4"/>
<reference evidence="4" key="1">
    <citation type="submission" date="2020-08" db="EMBL/GenBank/DDBJ databases">
        <title>Multicomponent nature underlies the extraordinary mechanical properties of spider dragline silk.</title>
        <authorList>
            <person name="Kono N."/>
            <person name="Nakamura H."/>
            <person name="Mori M."/>
            <person name="Yoshida Y."/>
            <person name="Ohtoshi R."/>
            <person name="Malay A.D."/>
            <person name="Moran D.A.P."/>
            <person name="Tomita M."/>
            <person name="Numata K."/>
            <person name="Arakawa K."/>
        </authorList>
    </citation>
    <scope>NUCLEOTIDE SEQUENCE</scope>
</reference>
<proteinExistence type="inferred from homology"/>
<accession>A0A8X6WNZ4</accession>
<dbReference type="SMART" id="SM00093">
    <property type="entry name" value="SERPIN"/>
    <property type="match status" value="1"/>
</dbReference>
<keyword evidence="5" id="KW-1185">Reference proteome</keyword>
<feature type="domain" description="Serpin" evidence="3">
    <location>
        <begin position="1"/>
        <end position="173"/>
    </location>
</feature>
<comment type="similarity">
    <text evidence="1 2">Belongs to the serpin family.</text>
</comment>
<dbReference type="InterPro" id="IPR000215">
    <property type="entry name" value="Serpin_fam"/>
</dbReference>
<dbReference type="PANTHER" id="PTHR11461">
    <property type="entry name" value="SERINE PROTEASE INHIBITOR, SERPIN"/>
    <property type="match status" value="1"/>
</dbReference>
<comment type="caution">
    <text evidence="4">The sequence shown here is derived from an EMBL/GenBank/DDBJ whole genome shotgun (WGS) entry which is preliminary data.</text>
</comment>
<dbReference type="Gene3D" id="2.30.39.10">
    <property type="entry name" value="Alpha-1-antitrypsin, domain 1"/>
    <property type="match status" value="1"/>
</dbReference>
<sequence length="173" mass="19685">MSMTNRFFHRNFENFKALQLLYKGEKISMLILLPEKPDRLRALEDSLTSETLSDILKKLYQTKVHVSIPKFKLQFEKDLTSNIKALGIDRIFRAGAAELSGMTSSPDVFVSQVVHKAVIQIDEEGTKVAAITRMHVSRSGPHEFRVNYPFLFAIVERGSKGNMVLFLGRVNEL</sequence>
<dbReference type="GO" id="GO:0005615">
    <property type="term" value="C:extracellular space"/>
    <property type="evidence" value="ECO:0007669"/>
    <property type="project" value="InterPro"/>
</dbReference>
<gene>
    <name evidence="4" type="primary">SERPINB3</name>
    <name evidence="4" type="ORF">TNIN_487031</name>
</gene>
<evidence type="ECO:0000313" key="4">
    <source>
        <dbReference type="EMBL" id="GFY37947.1"/>
    </source>
</evidence>
<evidence type="ECO:0000256" key="2">
    <source>
        <dbReference type="RuleBase" id="RU000411"/>
    </source>
</evidence>
<dbReference type="InterPro" id="IPR036186">
    <property type="entry name" value="Serpin_sf"/>
</dbReference>
<dbReference type="Proteomes" id="UP000886998">
    <property type="component" value="Unassembled WGS sequence"/>
</dbReference>
<evidence type="ECO:0000313" key="5">
    <source>
        <dbReference type="Proteomes" id="UP000886998"/>
    </source>
</evidence>
<protein>
    <submittedName>
        <fullName evidence="4">Serpin B3</fullName>
    </submittedName>
</protein>
<dbReference type="OrthoDB" id="6416968at2759"/>
<name>A0A8X6WNZ4_9ARAC</name>
<evidence type="ECO:0000256" key="1">
    <source>
        <dbReference type="ARBA" id="ARBA00009500"/>
    </source>
</evidence>
<dbReference type="EMBL" id="BMAV01000564">
    <property type="protein sequence ID" value="GFY37947.1"/>
    <property type="molecule type" value="Genomic_DNA"/>
</dbReference>
<dbReference type="GO" id="GO:0004867">
    <property type="term" value="F:serine-type endopeptidase inhibitor activity"/>
    <property type="evidence" value="ECO:0007669"/>
    <property type="project" value="InterPro"/>
</dbReference>
<dbReference type="InterPro" id="IPR023796">
    <property type="entry name" value="Serpin_dom"/>
</dbReference>
<organism evidence="4 5">
    <name type="scientific">Trichonephila inaurata madagascariensis</name>
    <dbReference type="NCBI Taxonomy" id="2747483"/>
    <lineage>
        <taxon>Eukaryota</taxon>
        <taxon>Metazoa</taxon>
        <taxon>Ecdysozoa</taxon>
        <taxon>Arthropoda</taxon>
        <taxon>Chelicerata</taxon>
        <taxon>Arachnida</taxon>
        <taxon>Araneae</taxon>
        <taxon>Araneomorphae</taxon>
        <taxon>Entelegynae</taxon>
        <taxon>Araneoidea</taxon>
        <taxon>Nephilidae</taxon>
        <taxon>Trichonephila</taxon>
        <taxon>Trichonephila inaurata</taxon>
    </lineage>
</organism>
<dbReference type="Gene3D" id="6.20.40.10">
    <property type="match status" value="1"/>
</dbReference>
<dbReference type="Pfam" id="PF00079">
    <property type="entry name" value="Serpin"/>
    <property type="match status" value="1"/>
</dbReference>